<evidence type="ECO:0000256" key="3">
    <source>
        <dbReference type="ARBA" id="ARBA00012239"/>
    </source>
</evidence>
<keyword evidence="10" id="KW-1185">Reference proteome</keyword>
<dbReference type="InterPro" id="IPR015424">
    <property type="entry name" value="PyrdxlP-dep_Trfase"/>
</dbReference>
<dbReference type="Pfam" id="PF00266">
    <property type="entry name" value="Aminotran_5"/>
    <property type="match status" value="1"/>
</dbReference>
<feature type="region of interest" description="Disordered" evidence="7">
    <location>
        <begin position="134"/>
        <end position="153"/>
    </location>
</feature>
<accession>A0ABU6K0F6</accession>
<dbReference type="NCBIfam" id="TIGR01979">
    <property type="entry name" value="sufS"/>
    <property type="match status" value="1"/>
</dbReference>
<dbReference type="RefSeq" id="WP_327597907.1">
    <property type="nucleotide sequence ID" value="NZ_JAYXHS010000001.1"/>
</dbReference>
<comment type="cofactor">
    <cofactor evidence="1">
        <name>pyridoxal 5'-phosphate</name>
        <dbReference type="ChEBI" id="CHEBI:597326"/>
    </cofactor>
</comment>
<evidence type="ECO:0000313" key="9">
    <source>
        <dbReference type="EMBL" id="MEC5384941.1"/>
    </source>
</evidence>
<dbReference type="InterPro" id="IPR015422">
    <property type="entry name" value="PyrdxlP-dep_Trfase_small"/>
</dbReference>
<dbReference type="Proteomes" id="UP001331561">
    <property type="component" value="Unassembled WGS sequence"/>
</dbReference>
<evidence type="ECO:0000256" key="4">
    <source>
        <dbReference type="ARBA" id="ARBA00022679"/>
    </source>
</evidence>
<dbReference type="SUPFAM" id="SSF53383">
    <property type="entry name" value="PLP-dependent transferases"/>
    <property type="match status" value="1"/>
</dbReference>
<evidence type="ECO:0000256" key="7">
    <source>
        <dbReference type="SAM" id="MobiDB-lite"/>
    </source>
</evidence>
<dbReference type="PANTHER" id="PTHR43586">
    <property type="entry name" value="CYSTEINE DESULFURASE"/>
    <property type="match status" value="1"/>
</dbReference>
<evidence type="ECO:0000256" key="1">
    <source>
        <dbReference type="ARBA" id="ARBA00001933"/>
    </source>
</evidence>
<proteinExistence type="inferred from homology"/>
<dbReference type="InterPro" id="IPR010970">
    <property type="entry name" value="Cys_dSase_SufS"/>
</dbReference>
<dbReference type="CDD" id="cd06453">
    <property type="entry name" value="SufS_like"/>
    <property type="match status" value="1"/>
</dbReference>
<dbReference type="InterPro" id="IPR000192">
    <property type="entry name" value="Aminotrans_V_dom"/>
</dbReference>
<feature type="region of interest" description="Disordered" evidence="7">
    <location>
        <begin position="1"/>
        <end position="23"/>
    </location>
</feature>
<protein>
    <recommendedName>
        <fullName evidence="3">cysteine desulfurase</fullName>
        <ecNumber evidence="3">2.8.1.7</ecNumber>
    </recommendedName>
</protein>
<dbReference type="NCBIfam" id="NF041166">
    <property type="entry name" value="f2_encap_cargo1"/>
    <property type="match status" value="1"/>
</dbReference>
<evidence type="ECO:0000256" key="5">
    <source>
        <dbReference type="ARBA" id="ARBA00022898"/>
    </source>
</evidence>
<dbReference type="InterPro" id="IPR015421">
    <property type="entry name" value="PyrdxlP-dep_Trfase_major"/>
</dbReference>
<feature type="region of interest" description="Disordered" evidence="7">
    <location>
        <begin position="92"/>
        <end position="120"/>
    </location>
</feature>
<comment type="catalytic activity">
    <reaction evidence="6">
        <text>(sulfur carrier)-H + L-cysteine = (sulfur carrier)-SH + L-alanine</text>
        <dbReference type="Rhea" id="RHEA:43892"/>
        <dbReference type="Rhea" id="RHEA-COMP:14737"/>
        <dbReference type="Rhea" id="RHEA-COMP:14739"/>
        <dbReference type="ChEBI" id="CHEBI:29917"/>
        <dbReference type="ChEBI" id="CHEBI:35235"/>
        <dbReference type="ChEBI" id="CHEBI:57972"/>
        <dbReference type="ChEBI" id="CHEBI:64428"/>
        <dbReference type="EC" id="2.8.1.7"/>
    </reaction>
</comment>
<feature type="region of interest" description="Disordered" evidence="7">
    <location>
        <begin position="194"/>
        <end position="226"/>
    </location>
</feature>
<comment type="similarity">
    <text evidence="2">Belongs to the class-V pyridoxal-phosphate-dependent aminotransferase family. Csd subfamily.</text>
</comment>
<dbReference type="EMBL" id="JAYXHS010000001">
    <property type="protein sequence ID" value="MEC5384941.1"/>
    <property type="molecule type" value="Genomic_DNA"/>
</dbReference>
<organism evidence="9 10">
    <name type="scientific">Uliginosibacterium silvisoli</name>
    <dbReference type="NCBI Taxonomy" id="3114758"/>
    <lineage>
        <taxon>Bacteria</taxon>
        <taxon>Pseudomonadati</taxon>
        <taxon>Pseudomonadota</taxon>
        <taxon>Betaproteobacteria</taxon>
        <taxon>Rhodocyclales</taxon>
        <taxon>Zoogloeaceae</taxon>
        <taxon>Uliginosibacterium</taxon>
    </lineage>
</organism>
<keyword evidence="4" id="KW-0808">Transferase</keyword>
<gene>
    <name evidence="9" type="ORF">VVD49_04360</name>
</gene>
<keyword evidence="5" id="KW-0663">Pyridoxal phosphate</keyword>
<dbReference type="Gene3D" id="3.40.640.10">
    <property type="entry name" value="Type I PLP-dependent aspartate aminotransferase-like (Major domain)"/>
    <property type="match status" value="1"/>
</dbReference>
<feature type="compositionally biased region" description="Polar residues" evidence="7">
    <location>
        <begin position="1"/>
        <end position="10"/>
    </location>
</feature>
<dbReference type="Gene3D" id="3.90.1150.10">
    <property type="entry name" value="Aspartate Aminotransferase, domain 1"/>
    <property type="match status" value="1"/>
</dbReference>
<evidence type="ECO:0000256" key="6">
    <source>
        <dbReference type="ARBA" id="ARBA00050776"/>
    </source>
</evidence>
<evidence type="ECO:0000256" key="2">
    <source>
        <dbReference type="ARBA" id="ARBA00010447"/>
    </source>
</evidence>
<name>A0ABU6K0F6_9RHOO</name>
<reference evidence="9 10" key="1">
    <citation type="submission" date="2024-01" db="EMBL/GenBank/DDBJ databases">
        <title>Uliginosibacterium soil sp. nov.</title>
        <authorList>
            <person name="Lv Y."/>
        </authorList>
    </citation>
    <scope>NUCLEOTIDE SEQUENCE [LARGE SCALE GENOMIC DNA]</scope>
    <source>
        <strain evidence="9 10">H3</strain>
    </source>
</reference>
<sequence>MTTQTPTSNPAEAGGLGGVGSGVSGLTPPIDIVDIAKLAGEFFSALPTTAAPGGVSNGLPLGLSHIGGPSQLVTPPQPPEPVLALGARGPSLAPASAAQTGVPDKFADTAGASSRSPGQAVPEAYAASLPSIDAPQAPVQTPAHLPANPPSSPYYFLGEQSAYPKTAPEVNVPREDRVTARSFGLPGEDELRVLLGGAPSSPDAGAPQAAAQTRPGAPAQPSQASSKDGWFYFTDLTRGHNGQEAGKAPLAQPSGHPPFDVNAVRRDFPILQERVNGKQLVWFDNAATTHKPQAVIDRISYFYAHENSNIHRAAHELAARATDAYEGARNKVARFIGAGSSEEIIFVRGTTEAINLIAKTWGVQNVHEGDEIVVSNLEHHANIVPWQQLAAQTGAKLRVIPVDDSGQILLDEARKIITDKVKIVAVTQVSNALGTVTPIKELVAMAHSVGAKALVDGAQSVSHMRVNVQALDADFFVFSGHKIFGPTGIGAVYAKRDILEHMPPWQGGGNMIADVTFERTVYQPPPNRFEAGTGNIADAVGLGAALDYVDRIGIENIGRYEHDLLEYATHGLKTIPGIRLIGTAADKASVASFVLKGYTTEEVGKALNREGIAVRTGHHCAQPILRRFGVETTVRPSLAFYNTCEEVDRMVSVVYRLATANR</sequence>
<dbReference type="PANTHER" id="PTHR43586:SF8">
    <property type="entry name" value="CYSTEINE DESULFURASE 1, CHLOROPLASTIC"/>
    <property type="match status" value="1"/>
</dbReference>
<evidence type="ECO:0000259" key="8">
    <source>
        <dbReference type="Pfam" id="PF00266"/>
    </source>
</evidence>
<evidence type="ECO:0000313" key="10">
    <source>
        <dbReference type="Proteomes" id="UP001331561"/>
    </source>
</evidence>
<feature type="domain" description="Aminotransferase class V" evidence="8">
    <location>
        <begin position="281"/>
        <end position="649"/>
    </location>
</feature>
<feature type="compositionally biased region" description="Gly residues" evidence="7">
    <location>
        <begin position="14"/>
        <end position="23"/>
    </location>
</feature>
<dbReference type="EC" id="2.8.1.7" evidence="3"/>
<comment type="caution">
    <text evidence="9">The sequence shown here is derived from an EMBL/GenBank/DDBJ whole genome shotgun (WGS) entry which is preliminary data.</text>
</comment>